<feature type="coiled-coil region" evidence="6">
    <location>
        <begin position="670"/>
        <end position="697"/>
    </location>
</feature>
<dbReference type="Gene3D" id="3.30.40.10">
    <property type="entry name" value="Zinc/RING finger domain, C3HC4 (zinc finger)"/>
    <property type="match status" value="2"/>
</dbReference>
<feature type="region of interest" description="Disordered" evidence="7">
    <location>
        <begin position="515"/>
        <end position="562"/>
    </location>
</feature>
<dbReference type="Pfam" id="PF01480">
    <property type="entry name" value="PWI"/>
    <property type="match status" value="1"/>
</dbReference>
<dbReference type="Gene3D" id="1.20.1390.10">
    <property type="entry name" value="PWI domain"/>
    <property type="match status" value="1"/>
</dbReference>
<dbReference type="PROSITE" id="PS51025">
    <property type="entry name" value="PWI"/>
    <property type="match status" value="1"/>
</dbReference>
<dbReference type="SMART" id="SM00290">
    <property type="entry name" value="ZnF_UBP"/>
    <property type="match status" value="1"/>
</dbReference>
<dbReference type="GO" id="GO:0061630">
    <property type="term" value="F:ubiquitin protein ligase activity"/>
    <property type="evidence" value="ECO:0007669"/>
    <property type="project" value="TreeGrafter"/>
</dbReference>
<evidence type="ECO:0000259" key="9">
    <source>
        <dbReference type="PROSITE" id="PS50089"/>
    </source>
</evidence>
<dbReference type="PROSITE" id="PS50089">
    <property type="entry name" value="ZF_RING_2"/>
    <property type="match status" value="1"/>
</dbReference>
<dbReference type="SMART" id="SM00184">
    <property type="entry name" value="RING"/>
    <property type="match status" value="1"/>
</dbReference>
<evidence type="ECO:0000256" key="3">
    <source>
        <dbReference type="ARBA" id="ARBA00022771"/>
    </source>
</evidence>
<feature type="coiled-coil region" evidence="6">
    <location>
        <begin position="586"/>
        <end position="620"/>
    </location>
</feature>
<dbReference type="GO" id="GO:0016567">
    <property type="term" value="P:protein ubiquitination"/>
    <property type="evidence" value="ECO:0007669"/>
    <property type="project" value="TreeGrafter"/>
</dbReference>
<dbReference type="GO" id="GO:0005737">
    <property type="term" value="C:cytoplasm"/>
    <property type="evidence" value="ECO:0007669"/>
    <property type="project" value="TreeGrafter"/>
</dbReference>
<evidence type="ECO:0000256" key="4">
    <source>
        <dbReference type="ARBA" id="ARBA00022833"/>
    </source>
</evidence>
<feature type="compositionally biased region" description="Basic residues" evidence="7">
    <location>
        <begin position="908"/>
        <end position="917"/>
    </location>
</feature>
<reference evidence="12 13" key="1">
    <citation type="journal article" date="2020" name="Microb. Genom.">
        <title>Genetic diversity of clinical and environmental Mucorales isolates obtained from an investigation of mucormycosis cases among solid organ transplant recipients.</title>
        <authorList>
            <person name="Nguyen M.H."/>
            <person name="Kaul D."/>
            <person name="Muto C."/>
            <person name="Cheng S.J."/>
            <person name="Richter R.A."/>
            <person name="Bruno V.M."/>
            <person name="Liu G."/>
            <person name="Beyhan S."/>
            <person name="Sundermann A.J."/>
            <person name="Mounaud S."/>
            <person name="Pasculle A.W."/>
            <person name="Nierman W.C."/>
            <person name="Driscoll E."/>
            <person name="Cumbie R."/>
            <person name="Clancy C.J."/>
            <person name="Dupont C.L."/>
        </authorList>
    </citation>
    <scope>NUCLEOTIDE SEQUENCE [LARGE SCALE GENOMIC DNA]</scope>
    <source>
        <strain evidence="12 13">GL24</strain>
    </source>
</reference>
<proteinExistence type="predicted"/>
<dbReference type="CDD" id="cd16457">
    <property type="entry name" value="RING-H2_BRAP2"/>
    <property type="match status" value="1"/>
</dbReference>
<feature type="compositionally biased region" description="Basic residues" evidence="7">
    <location>
        <begin position="868"/>
        <end position="884"/>
    </location>
</feature>
<comment type="caution">
    <text evidence="12">The sequence shown here is derived from an EMBL/GenBank/DDBJ whole genome shotgun (WGS) entry which is preliminary data.</text>
</comment>
<gene>
    <name evidence="12" type="ORF">G6F50_004840</name>
</gene>
<feature type="region of interest" description="Disordered" evidence="7">
    <location>
        <begin position="144"/>
        <end position="186"/>
    </location>
</feature>
<protein>
    <recommendedName>
        <fullName evidence="14">RING-type domain-containing protein</fullName>
    </recommendedName>
</protein>
<feature type="region of interest" description="Disordered" evidence="7">
    <location>
        <begin position="822"/>
        <end position="917"/>
    </location>
</feature>
<dbReference type="PANTHER" id="PTHR24007">
    <property type="entry name" value="BRCA1-ASSOCIATED PROTEIN"/>
    <property type="match status" value="1"/>
</dbReference>
<dbReference type="SUPFAM" id="SSF57850">
    <property type="entry name" value="RING/U-box"/>
    <property type="match status" value="2"/>
</dbReference>
<dbReference type="InterPro" id="IPR001607">
    <property type="entry name" value="Znf_UBP"/>
</dbReference>
<dbReference type="EMBL" id="JAANIU010000606">
    <property type="protein sequence ID" value="KAG1571164.1"/>
    <property type="molecule type" value="Genomic_DNA"/>
</dbReference>
<dbReference type="GO" id="GO:0007265">
    <property type="term" value="P:Ras protein signal transduction"/>
    <property type="evidence" value="ECO:0007669"/>
    <property type="project" value="TreeGrafter"/>
</dbReference>
<sequence length="917" mass="107613">MNAELDPQWIVLLILAFVFGFTVLGFTSVHLSYILRNETTIEHLADRPYDIRVDFDSSGHNFEIVSIAPENYLWEQSKRDNWRCVMGNHPLTWFVPIRKGLGDGIVFPYSDKIYQNIIQRAQQQRDSMNASYFEGHAADRTSSTETYFKSYPHPKVTQKSNLPRKLSANTHQNTPPTPIDTPKSQHLNHSLEDKIDFRFGPIELQAVNTTEKTIPLGYGVLHLYRDRQAMQEQDLPDTKIAKQESMKEKDDSDDDRIICILAVPSYMTNKDFMQFLGSSTNKDILQYRFIRDFSPNKYMVLLKFKNKRSAFACYQKYNGRRFNMMEPEISHAVYLQSYQIESYSIQSFPYMNHTLIQDLQRKKSDLAELPTCPVCLERMDESITGLLSIQCRHTVQCDCVHKWGQGKCPVCRYSQRPVLTSIKRKEDQEQQQQQQQQKQECSECFECQSTESLWICMICGHIGCGRYQDAHAYDHYVATDHLYALEIETQRVWDYLGDGYVHRLIQNMVDGAIVELPPNETGSSSHHRDQNESASKPNNNNNNSSKGNQSSTQLSRQHHNNSQLEKLDGISTDYTFMLISQLDSQRMYYEDQLDVLFKQKANLENEVQAVTHRLDYTKETQEKLKEKVSGLDCLLIESSKEKDRIDKKTVNIKDKYIKFEKNLNEEKAVTKSLLKNNMALKREVEEKEKILEKLSLQGTSADQDSRFSNKEKKLLKTMSFPPEFDQKVDMKKVNFDVINPWISNKITELLGFEDEVVSDYASSLLEEESIDPKMMQINLTGFLESNAKVFVKELWNLLLSAQNSVGGIPAIFIEQKKEELRKKRELDEQRRSERDSIMQTIRKRRNEERDDLRENRRSRFDQHSSSSSRRRSYSRSRSPPRRHRSREDRRRRDEDDYYHRHRDDKYHHRESRRSPKY</sequence>
<dbReference type="InterPro" id="IPR036483">
    <property type="entry name" value="PWI_dom_sf"/>
</dbReference>
<feature type="transmembrane region" description="Helical" evidence="8">
    <location>
        <begin position="12"/>
        <end position="35"/>
    </location>
</feature>
<dbReference type="InterPro" id="IPR047243">
    <property type="entry name" value="RING-H2_BRAP2"/>
</dbReference>
<evidence type="ECO:0000256" key="7">
    <source>
        <dbReference type="SAM" id="MobiDB-lite"/>
    </source>
</evidence>
<keyword evidence="3 5" id="KW-0863">Zinc-finger</keyword>
<keyword evidence="4" id="KW-0862">Zinc</keyword>
<organism evidence="12 13">
    <name type="scientific">Rhizopus delemar</name>
    <dbReference type="NCBI Taxonomy" id="936053"/>
    <lineage>
        <taxon>Eukaryota</taxon>
        <taxon>Fungi</taxon>
        <taxon>Fungi incertae sedis</taxon>
        <taxon>Mucoromycota</taxon>
        <taxon>Mucoromycotina</taxon>
        <taxon>Mucoromycetes</taxon>
        <taxon>Mucorales</taxon>
        <taxon>Mucorineae</taxon>
        <taxon>Rhizopodaceae</taxon>
        <taxon>Rhizopus</taxon>
    </lineage>
</organism>
<dbReference type="Proteomes" id="UP000740926">
    <property type="component" value="Unassembled WGS sequence"/>
</dbReference>
<dbReference type="GO" id="GO:0006397">
    <property type="term" value="P:mRNA processing"/>
    <property type="evidence" value="ECO:0007669"/>
    <property type="project" value="UniProtKB-KW"/>
</dbReference>
<keyword evidence="8" id="KW-0472">Membrane</keyword>
<dbReference type="SUPFAM" id="SSF101233">
    <property type="entry name" value="PWI domain"/>
    <property type="match status" value="1"/>
</dbReference>
<dbReference type="GO" id="GO:0003676">
    <property type="term" value="F:nucleic acid binding"/>
    <property type="evidence" value="ECO:0007669"/>
    <property type="project" value="InterPro"/>
</dbReference>
<dbReference type="InterPro" id="IPR002483">
    <property type="entry name" value="PWI_dom"/>
</dbReference>
<evidence type="ECO:0000256" key="5">
    <source>
        <dbReference type="PROSITE-ProRule" id="PRU00502"/>
    </source>
</evidence>
<accession>A0A9P6Z606</accession>
<dbReference type="InterPro" id="IPR001841">
    <property type="entry name" value="Znf_RING"/>
</dbReference>
<feature type="domain" description="UBP-type" evidence="10">
    <location>
        <begin position="409"/>
        <end position="520"/>
    </location>
</feature>
<dbReference type="AlphaFoldDB" id="A0A9P6Z606"/>
<name>A0A9P6Z606_9FUNG</name>
<feature type="compositionally biased region" description="Polar residues" evidence="7">
    <location>
        <begin position="552"/>
        <end position="562"/>
    </location>
</feature>
<keyword evidence="1" id="KW-0507">mRNA processing</keyword>
<dbReference type="Pfam" id="PF07576">
    <property type="entry name" value="BRAP2"/>
    <property type="match status" value="1"/>
</dbReference>
<evidence type="ECO:0000259" key="11">
    <source>
        <dbReference type="PROSITE" id="PS51025"/>
    </source>
</evidence>
<dbReference type="GO" id="GO:0008270">
    <property type="term" value="F:zinc ion binding"/>
    <property type="evidence" value="ECO:0007669"/>
    <property type="project" value="UniProtKB-KW"/>
</dbReference>
<keyword evidence="6" id="KW-0175">Coiled coil</keyword>
<evidence type="ECO:0008006" key="14">
    <source>
        <dbReference type="Google" id="ProtNLM"/>
    </source>
</evidence>
<dbReference type="InterPro" id="IPR013083">
    <property type="entry name" value="Znf_RING/FYVE/PHD"/>
</dbReference>
<dbReference type="InterPro" id="IPR035979">
    <property type="entry name" value="RBD_domain_sf"/>
</dbReference>
<evidence type="ECO:0000259" key="10">
    <source>
        <dbReference type="PROSITE" id="PS50271"/>
    </source>
</evidence>
<dbReference type="SMART" id="SM00311">
    <property type="entry name" value="PWI"/>
    <property type="match status" value="1"/>
</dbReference>
<dbReference type="Pfam" id="PF02148">
    <property type="entry name" value="zf-UBP"/>
    <property type="match status" value="1"/>
</dbReference>
<feature type="domain" description="PWI" evidence="11">
    <location>
        <begin position="717"/>
        <end position="815"/>
    </location>
</feature>
<evidence type="ECO:0000256" key="2">
    <source>
        <dbReference type="ARBA" id="ARBA00022723"/>
    </source>
</evidence>
<dbReference type="PANTHER" id="PTHR24007:SF7">
    <property type="entry name" value="BRCA1-ASSOCIATED PROTEIN"/>
    <property type="match status" value="1"/>
</dbReference>
<feature type="compositionally biased region" description="Basic and acidic residues" evidence="7">
    <location>
        <begin position="822"/>
        <end position="836"/>
    </location>
</feature>
<feature type="compositionally biased region" description="Polar residues" evidence="7">
    <location>
        <begin position="157"/>
        <end position="174"/>
    </location>
</feature>
<dbReference type="SUPFAM" id="SSF54928">
    <property type="entry name" value="RNA-binding domain, RBD"/>
    <property type="match status" value="1"/>
</dbReference>
<dbReference type="PROSITE" id="PS50271">
    <property type="entry name" value="ZF_UBP"/>
    <property type="match status" value="1"/>
</dbReference>
<keyword evidence="8" id="KW-0812">Transmembrane</keyword>
<dbReference type="InterPro" id="IPR011422">
    <property type="entry name" value="BRAP2/ETP1_RRM"/>
</dbReference>
<keyword evidence="2" id="KW-0479">Metal-binding</keyword>
<evidence type="ECO:0000313" key="13">
    <source>
        <dbReference type="Proteomes" id="UP000740926"/>
    </source>
</evidence>
<evidence type="ECO:0000256" key="8">
    <source>
        <dbReference type="SAM" id="Phobius"/>
    </source>
</evidence>
<feature type="compositionally biased region" description="Basic and acidic residues" evidence="7">
    <location>
        <begin position="845"/>
        <end position="862"/>
    </location>
</feature>
<feature type="compositionally biased region" description="Basic and acidic residues" evidence="7">
    <location>
        <begin position="885"/>
        <end position="907"/>
    </location>
</feature>
<evidence type="ECO:0000256" key="6">
    <source>
        <dbReference type="SAM" id="Coils"/>
    </source>
</evidence>
<evidence type="ECO:0000313" key="12">
    <source>
        <dbReference type="EMBL" id="KAG1571164.1"/>
    </source>
</evidence>
<keyword evidence="8" id="KW-1133">Transmembrane helix</keyword>
<evidence type="ECO:0000256" key="1">
    <source>
        <dbReference type="ARBA" id="ARBA00022664"/>
    </source>
</evidence>
<feature type="domain" description="RING-type" evidence="9">
    <location>
        <begin position="372"/>
        <end position="412"/>
    </location>
</feature>
<feature type="compositionally biased region" description="Low complexity" evidence="7">
    <location>
        <begin position="532"/>
        <end position="551"/>
    </location>
</feature>
<keyword evidence="13" id="KW-1185">Reference proteome</keyword>